<reference evidence="1 2" key="1">
    <citation type="submission" date="2012-11" db="EMBL/GenBank/DDBJ databases">
        <title>Whole genome sequence of Acidocella aminolytica 101 = DSM 11237.</title>
        <authorList>
            <person name="Azuma Y."/>
            <person name="Higashiura N."/>
            <person name="Hirakawa H."/>
            <person name="Matsushita K."/>
        </authorList>
    </citation>
    <scope>NUCLEOTIDE SEQUENCE [LARGE SCALE GENOMIC DNA]</scope>
    <source>
        <strain evidence="2">101 / DSM 11237</strain>
    </source>
</reference>
<evidence type="ECO:0000313" key="1">
    <source>
        <dbReference type="EMBL" id="GAN78613.1"/>
    </source>
</evidence>
<sequence length="97" mass="10965">MSAIGATKCSEFSQFLNDGPDKARSAWTIIMPWTQGYMAAWNDVRVNMLNKSPLDLYPASFPESAQKAYIANFCEKHSNYQILDAVINLVQIMQKTQ</sequence>
<dbReference type="EMBL" id="BANC01000005">
    <property type="protein sequence ID" value="GAN78613.1"/>
    <property type="molecule type" value="Genomic_DNA"/>
</dbReference>
<dbReference type="AlphaFoldDB" id="A0A0D6PBP3"/>
<gene>
    <name evidence="1" type="ORF">Aam_005_012</name>
</gene>
<dbReference type="STRING" id="1120923.SAMN02746095_00422"/>
<keyword evidence="2" id="KW-1185">Reference proteome</keyword>
<dbReference type="Proteomes" id="UP000032668">
    <property type="component" value="Unassembled WGS sequence"/>
</dbReference>
<organism evidence="1 2">
    <name type="scientific">Acidocella aminolytica 101 = DSM 11237</name>
    <dbReference type="NCBI Taxonomy" id="1120923"/>
    <lineage>
        <taxon>Bacteria</taxon>
        <taxon>Pseudomonadati</taxon>
        <taxon>Pseudomonadota</taxon>
        <taxon>Alphaproteobacteria</taxon>
        <taxon>Acetobacterales</taxon>
        <taxon>Acidocellaceae</taxon>
        <taxon>Acidocella</taxon>
    </lineage>
</organism>
<evidence type="ECO:0000313" key="2">
    <source>
        <dbReference type="Proteomes" id="UP000032668"/>
    </source>
</evidence>
<protein>
    <submittedName>
        <fullName evidence="1">Uncharacterized protein</fullName>
    </submittedName>
</protein>
<accession>A0A0D6PBP3</accession>
<comment type="caution">
    <text evidence="1">The sequence shown here is derived from an EMBL/GenBank/DDBJ whole genome shotgun (WGS) entry which is preliminary data.</text>
</comment>
<proteinExistence type="predicted"/>
<name>A0A0D6PBP3_9PROT</name>